<dbReference type="Gene3D" id="2.40.10.10">
    <property type="entry name" value="Trypsin-like serine proteases"/>
    <property type="match status" value="1"/>
</dbReference>
<accession>A0A5E4BEX4</accession>
<dbReference type="InterPro" id="IPR001254">
    <property type="entry name" value="Trypsin_dom"/>
</dbReference>
<keyword evidence="3" id="KW-0472">Membrane</keyword>
<dbReference type="EMBL" id="WJEC01008855">
    <property type="protein sequence ID" value="KAF7459499.1"/>
    <property type="molecule type" value="Genomic_DNA"/>
</dbReference>
<keyword evidence="3" id="KW-0812">Transmembrane</keyword>
<dbReference type="InterPro" id="IPR009003">
    <property type="entry name" value="Peptidase_S1_PA"/>
</dbReference>
<evidence type="ECO:0000313" key="6">
    <source>
        <dbReference type="EMBL" id="VTJ67510.1"/>
    </source>
</evidence>
<dbReference type="EMBL" id="CABDUW010000383">
    <property type="protein sequence ID" value="VTJ67510.1"/>
    <property type="molecule type" value="Genomic_DNA"/>
</dbReference>
<dbReference type="InterPro" id="IPR043504">
    <property type="entry name" value="Peptidase_S1_PA_chymotrypsin"/>
</dbReference>
<evidence type="ECO:0000259" key="4">
    <source>
        <dbReference type="PROSITE" id="PS50240"/>
    </source>
</evidence>
<protein>
    <recommendedName>
        <fullName evidence="4">Peptidase S1 domain-containing protein</fullName>
    </recommendedName>
</protein>
<dbReference type="AlphaFoldDB" id="A0A5E4BEX4"/>
<gene>
    <name evidence="5" type="ORF">GHT09_020509</name>
    <name evidence="6" type="ORF">MONAX_5E036937</name>
</gene>
<name>A0A5E4BEX4_MARMO</name>
<comment type="similarity">
    <text evidence="2">Belongs to the peptidase S1 family. CLIP subfamily.</text>
</comment>
<feature type="domain" description="Peptidase S1" evidence="4">
    <location>
        <begin position="84"/>
        <end position="141"/>
    </location>
</feature>
<dbReference type="InterPro" id="IPR051487">
    <property type="entry name" value="Ser/Thr_Proteases_Immune/Dev"/>
</dbReference>
<dbReference type="Pfam" id="PF00089">
    <property type="entry name" value="Trypsin"/>
    <property type="match status" value="1"/>
</dbReference>
<proteinExistence type="inferred from homology"/>
<dbReference type="GO" id="GO:0004252">
    <property type="term" value="F:serine-type endopeptidase activity"/>
    <property type="evidence" value="ECO:0007669"/>
    <property type="project" value="InterPro"/>
</dbReference>
<dbReference type="PANTHER" id="PTHR24256">
    <property type="entry name" value="TRYPTASE-RELATED"/>
    <property type="match status" value="1"/>
</dbReference>
<evidence type="ECO:0000256" key="1">
    <source>
        <dbReference type="ARBA" id="ARBA00023157"/>
    </source>
</evidence>
<keyword evidence="3" id="KW-1133">Transmembrane helix</keyword>
<dbReference type="PROSITE" id="PS50240">
    <property type="entry name" value="TRYPSIN_DOM"/>
    <property type="match status" value="1"/>
</dbReference>
<evidence type="ECO:0000313" key="7">
    <source>
        <dbReference type="Proteomes" id="UP000335636"/>
    </source>
</evidence>
<reference evidence="6 7" key="1">
    <citation type="submission" date="2019-04" db="EMBL/GenBank/DDBJ databases">
        <authorList>
            <person name="Alioto T."/>
            <person name="Alioto T."/>
        </authorList>
    </citation>
    <scope>NUCLEOTIDE SEQUENCE [LARGE SCALE GENOMIC DNA]</scope>
</reference>
<keyword evidence="7" id="KW-1185">Reference proteome</keyword>
<reference evidence="5" key="2">
    <citation type="submission" date="2020-08" db="EMBL/GenBank/DDBJ databases">
        <authorList>
            <person name="Shumante A."/>
            <person name="Zimin A.V."/>
            <person name="Puiu D."/>
            <person name="Salzberg S.L."/>
        </authorList>
    </citation>
    <scope>NUCLEOTIDE SEQUENCE</scope>
    <source>
        <strain evidence="5">WC2-LM</strain>
        <tissue evidence="5">Liver</tissue>
    </source>
</reference>
<dbReference type="GO" id="GO:0006508">
    <property type="term" value="P:proteolysis"/>
    <property type="evidence" value="ECO:0007669"/>
    <property type="project" value="InterPro"/>
</dbReference>
<dbReference type="SUPFAM" id="SSF50494">
    <property type="entry name" value="Trypsin-like serine proteases"/>
    <property type="match status" value="1"/>
</dbReference>
<organism evidence="6 7">
    <name type="scientific">Marmota monax</name>
    <name type="common">Woodchuck</name>
    <dbReference type="NCBI Taxonomy" id="9995"/>
    <lineage>
        <taxon>Eukaryota</taxon>
        <taxon>Metazoa</taxon>
        <taxon>Chordata</taxon>
        <taxon>Craniata</taxon>
        <taxon>Vertebrata</taxon>
        <taxon>Euteleostomi</taxon>
        <taxon>Mammalia</taxon>
        <taxon>Eutheria</taxon>
        <taxon>Euarchontoglires</taxon>
        <taxon>Glires</taxon>
        <taxon>Rodentia</taxon>
        <taxon>Sciuromorpha</taxon>
        <taxon>Sciuridae</taxon>
        <taxon>Xerinae</taxon>
        <taxon>Marmotini</taxon>
        <taxon>Marmota</taxon>
    </lineage>
</organism>
<evidence type="ECO:0000313" key="5">
    <source>
        <dbReference type="EMBL" id="KAF7459499.1"/>
    </source>
</evidence>
<evidence type="ECO:0000256" key="2">
    <source>
        <dbReference type="ARBA" id="ARBA00024195"/>
    </source>
</evidence>
<keyword evidence="1" id="KW-1015">Disulfide bond</keyword>
<dbReference type="Proteomes" id="UP000662637">
    <property type="component" value="Unassembled WGS sequence"/>
</dbReference>
<evidence type="ECO:0000256" key="3">
    <source>
        <dbReference type="SAM" id="Phobius"/>
    </source>
</evidence>
<dbReference type="Proteomes" id="UP000335636">
    <property type="component" value="Unassembled WGS sequence"/>
</dbReference>
<feature type="transmembrane region" description="Helical" evidence="3">
    <location>
        <begin position="155"/>
        <end position="174"/>
    </location>
</feature>
<sequence length="175" mass="19433">MKVLKTTWSGDPLLGTSELRLDSVTRVGSLLTTRPFIHHEAVDKPGAPLPQSESTVRVWRAEAASTKFPSKEPQVQGFRPMRAACTSGDSGGPLICHKKNNKTKWYQLGIISWGVNCGKKDIPGVYTKVSNYLLWIKRVTKKAGKPYVYQPDSGYSLLLSPWVIVLLCFVMLLLS</sequence>